<feature type="domain" description="Enoyl reductase (ER)" evidence="3">
    <location>
        <begin position="13"/>
        <end position="334"/>
    </location>
</feature>
<sequence>MSMQAVLIKDGKGPVENLYIGETSIPTLQPGQVLVKVKAFGLNRMDISQREGHYPPPPGSSDILGVEFSGVVSNAGTDISEWKVGDEVLGLVGGGAYAEYIAVYHTHLLKKPSHLTWVEAASIPENFLTAFQALVLVGKVTEGDNVLIHAGASGVGVSAIQLARVYGAHTVTATTSTQEKIDWLLNLPNGATHAANYKTEDFAAVVKKVTQNKGVDVVIDFVGQSHFSQNIEAMAVDGRMTMLALLSGAVVDKANLAPILYKRLHIEGSTLRSRTLKYQAELIAQFKQEVFGKITSQGGDGPVRTYIHKVFPWSEIQEAHKEMETNKNAGKIIVEVV</sequence>
<evidence type="ECO:0000313" key="4">
    <source>
        <dbReference type="EMBL" id="EDR13208.1"/>
    </source>
</evidence>
<dbReference type="InterPro" id="IPR011032">
    <property type="entry name" value="GroES-like_sf"/>
</dbReference>
<dbReference type="SUPFAM" id="SSF50129">
    <property type="entry name" value="GroES-like"/>
    <property type="match status" value="1"/>
</dbReference>
<proteinExistence type="predicted"/>
<evidence type="ECO:0000256" key="1">
    <source>
        <dbReference type="ARBA" id="ARBA00022857"/>
    </source>
</evidence>
<dbReference type="HOGENOM" id="CLU_026673_3_4_1"/>
<dbReference type="OrthoDB" id="203908at2759"/>
<protein>
    <submittedName>
        <fullName evidence="4">Predicted protein</fullName>
    </submittedName>
</protein>
<dbReference type="InterPro" id="IPR014189">
    <property type="entry name" value="Quinone_OxRdtase_PIG3"/>
</dbReference>
<evidence type="ECO:0000259" key="3">
    <source>
        <dbReference type="SMART" id="SM00829"/>
    </source>
</evidence>
<dbReference type="GeneID" id="6071206"/>
<dbReference type="InterPro" id="IPR036291">
    <property type="entry name" value="NAD(P)-bd_dom_sf"/>
</dbReference>
<dbReference type="EMBL" id="DS547093">
    <property type="protein sequence ID" value="EDR13208.1"/>
    <property type="molecule type" value="Genomic_DNA"/>
</dbReference>
<dbReference type="Pfam" id="PF08240">
    <property type="entry name" value="ADH_N"/>
    <property type="match status" value="1"/>
</dbReference>
<dbReference type="PANTHER" id="PTHR48106:SF18">
    <property type="entry name" value="QUINONE OXIDOREDUCTASE PIG3"/>
    <property type="match status" value="1"/>
</dbReference>
<name>B0CX80_LACBS</name>
<reference evidence="4 5" key="1">
    <citation type="journal article" date="2008" name="Nature">
        <title>The genome of Laccaria bicolor provides insights into mycorrhizal symbiosis.</title>
        <authorList>
            <person name="Martin F."/>
            <person name="Aerts A."/>
            <person name="Ahren D."/>
            <person name="Brun A."/>
            <person name="Danchin E.G.J."/>
            <person name="Duchaussoy F."/>
            <person name="Gibon J."/>
            <person name="Kohler A."/>
            <person name="Lindquist E."/>
            <person name="Pereda V."/>
            <person name="Salamov A."/>
            <person name="Shapiro H.J."/>
            <person name="Wuyts J."/>
            <person name="Blaudez D."/>
            <person name="Buee M."/>
            <person name="Brokstein P."/>
            <person name="Canbaeck B."/>
            <person name="Cohen D."/>
            <person name="Courty P.E."/>
            <person name="Coutinho P.M."/>
            <person name="Delaruelle C."/>
            <person name="Detter J.C."/>
            <person name="Deveau A."/>
            <person name="DiFazio S."/>
            <person name="Duplessis S."/>
            <person name="Fraissinet-Tachet L."/>
            <person name="Lucic E."/>
            <person name="Frey-Klett P."/>
            <person name="Fourrey C."/>
            <person name="Feussner I."/>
            <person name="Gay G."/>
            <person name="Grimwood J."/>
            <person name="Hoegger P.J."/>
            <person name="Jain P."/>
            <person name="Kilaru S."/>
            <person name="Labbe J."/>
            <person name="Lin Y.C."/>
            <person name="Legue V."/>
            <person name="Le Tacon F."/>
            <person name="Marmeisse R."/>
            <person name="Melayah D."/>
            <person name="Montanini B."/>
            <person name="Muratet M."/>
            <person name="Nehls U."/>
            <person name="Niculita-Hirzel H."/>
            <person name="Oudot-Le Secq M.P."/>
            <person name="Peter M."/>
            <person name="Quesneville H."/>
            <person name="Rajashekar B."/>
            <person name="Reich M."/>
            <person name="Rouhier N."/>
            <person name="Schmutz J."/>
            <person name="Yin T."/>
            <person name="Chalot M."/>
            <person name="Henrissat B."/>
            <person name="Kuees U."/>
            <person name="Lucas S."/>
            <person name="Van de Peer Y."/>
            <person name="Podila G.K."/>
            <person name="Polle A."/>
            <person name="Pukkila P.J."/>
            <person name="Richardson P.M."/>
            <person name="Rouze P."/>
            <person name="Sanders I.R."/>
            <person name="Stajich J.E."/>
            <person name="Tunlid A."/>
            <person name="Tuskan G."/>
            <person name="Grigoriev I.V."/>
        </authorList>
    </citation>
    <scope>NUCLEOTIDE SEQUENCE [LARGE SCALE GENOMIC DNA]</scope>
    <source>
        <strain evidence="5">S238N-H82 / ATCC MYA-4686</strain>
    </source>
</reference>
<dbReference type="InterPro" id="IPR020843">
    <property type="entry name" value="ER"/>
</dbReference>
<evidence type="ECO:0000256" key="2">
    <source>
        <dbReference type="ARBA" id="ARBA00023002"/>
    </source>
</evidence>
<dbReference type="KEGG" id="lbc:LACBIDRAFT_177286"/>
<dbReference type="CDD" id="cd05276">
    <property type="entry name" value="p53_inducible_oxidoreductase"/>
    <property type="match status" value="1"/>
</dbReference>
<dbReference type="InParanoid" id="B0CX80"/>
<dbReference type="Gene3D" id="3.90.180.10">
    <property type="entry name" value="Medium-chain alcohol dehydrogenases, catalytic domain"/>
    <property type="match status" value="1"/>
</dbReference>
<keyword evidence="1" id="KW-0521">NADP</keyword>
<dbReference type="AlphaFoldDB" id="B0CX80"/>
<accession>B0CX80</accession>
<dbReference type="InterPro" id="IPR013149">
    <property type="entry name" value="ADH-like_C"/>
</dbReference>
<dbReference type="NCBIfam" id="TIGR02824">
    <property type="entry name" value="quinone_pig3"/>
    <property type="match status" value="1"/>
</dbReference>
<dbReference type="STRING" id="486041.B0CX80"/>
<dbReference type="Gene3D" id="3.40.50.720">
    <property type="entry name" value="NAD(P)-binding Rossmann-like Domain"/>
    <property type="match status" value="1"/>
</dbReference>
<dbReference type="SUPFAM" id="SSF51735">
    <property type="entry name" value="NAD(P)-binding Rossmann-fold domains"/>
    <property type="match status" value="1"/>
</dbReference>
<dbReference type="PANTHER" id="PTHR48106">
    <property type="entry name" value="QUINONE OXIDOREDUCTASE PIG3-RELATED"/>
    <property type="match status" value="1"/>
</dbReference>
<keyword evidence="2" id="KW-0560">Oxidoreductase</keyword>
<evidence type="ECO:0000313" key="5">
    <source>
        <dbReference type="Proteomes" id="UP000001194"/>
    </source>
</evidence>
<dbReference type="GO" id="GO:0016651">
    <property type="term" value="F:oxidoreductase activity, acting on NAD(P)H"/>
    <property type="evidence" value="ECO:0007669"/>
    <property type="project" value="TreeGrafter"/>
</dbReference>
<dbReference type="Proteomes" id="UP000001194">
    <property type="component" value="Unassembled WGS sequence"/>
</dbReference>
<gene>
    <name evidence="4" type="ORF">LACBIDRAFT_177286</name>
</gene>
<keyword evidence="5" id="KW-1185">Reference proteome</keyword>
<dbReference type="InterPro" id="IPR013154">
    <property type="entry name" value="ADH-like_N"/>
</dbReference>
<dbReference type="RefSeq" id="XP_001875706.1">
    <property type="nucleotide sequence ID" value="XM_001875671.1"/>
</dbReference>
<organism evidence="5">
    <name type="scientific">Laccaria bicolor (strain S238N-H82 / ATCC MYA-4686)</name>
    <name type="common">Bicoloured deceiver</name>
    <name type="synonym">Laccaria laccata var. bicolor</name>
    <dbReference type="NCBI Taxonomy" id="486041"/>
    <lineage>
        <taxon>Eukaryota</taxon>
        <taxon>Fungi</taxon>
        <taxon>Dikarya</taxon>
        <taxon>Basidiomycota</taxon>
        <taxon>Agaricomycotina</taxon>
        <taxon>Agaricomycetes</taxon>
        <taxon>Agaricomycetidae</taxon>
        <taxon>Agaricales</taxon>
        <taxon>Agaricineae</taxon>
        <taxon>Hydnangiaceae</taxon>
        <taxon>Laccaria</taxon>
    </lineage>
</organism>
<dbReference type="GO" id="GO:0070402">
    <property type="term" value="F:NADPH binding"/>
    <property type="evidence" value="ECO:0007669"/>
    <property type="project" value="TreeGrafter"/>
</dbReference>
<dbReference type="Pfam" id="PF00107">
    <property type="entry name" value="ADH_zinc_N"/>
    <property type="match status" value="1"/>
</dbReference>
<dbReference type="SMART" id="SM00829">
    <property type="entry name" value="PKS_ER"/>
    <property type="match status" value="1"/>
</dbReference>